<dbReference type="PANTHER" id="PTHR10290">
    <property type="entry name" value="DNA TOPOISOMERASE I"/>
    <property type="match status" value="1"/>
</dbReference>
<keyword evidence="2" id="KW-0413">Isomerase</keyword>
<reference evidence="2" key="1">
    <citation type="journal article" date="2014" name="Genome Biol. Evol.">
        <title>Pangenome evidence for extensive interdomain horizontal transfer affecting lineage core and shell genes in uncultured planktonic thaumarchaeota and euryarchaeota.</title>
        <authorList>
            <person name="Deschamps P."/>
            <person name="Zivanovic Y."/>
            <person name="Moreira D."/>
            <person name="Rodriguez-Valera F."/>
            <person name="Lopez-Garcia P."/>
        </authorList>
    </citation>
    <scope>NUCLEOTIDE SEQUENCE</scope>
</reference>
<dbReference type="InterPro" id="IPR013034">
    <property type="entry name" value="DNA_topo_DNA_db_N_dom1"/>
</dbReference>
<dbReference type="InterPro" id="IPR008336">
    <property type="entry name" value="TopoI_DNA-bd_euk"/>
</dbReference>
<feature type="domain" description="DNA topoisomerase I DNA binding eukaryotic-type" evidence="1">
    <location>
        <begin position="1"/>
        <end position="135"/>
    </location>
</feature>
<dbReference type="GO" id="GO:0003917">
    <property type="term" value="F:DNA topoisomerase type I (single strand cut, ATP-independent) activity"/>
    <property type="evidence" value="ECO:0007669"/>
    <property type="project" value="InterPro"/>
</dbReference>
<dbReference type="Gene3D" id="1.10.10.41">
    <property type="entry name" value="Yeast DNA topoisomerase - domain 1"/>
    <property type="match status" value="1"/>
</dbReference>
<dbReference type="SUPFAM" id="SSF56741">
    <property type="entry name" value="Eukaryotic DNA topoisomerase I, N-terminal DNA-binding fragment"/>
    <property type="match status" value="1"/>
</dbReference>
<dbReference type="GO" id="GO:0003677">
    <property type="term" value="F:DNA binding"/>
    <property type="evidence" value="ECO:0007669"/>
    <property type="project" value="InterPro"/>
</dbReference>
<dbReference type="EMBL" id="KF900391">
    <property type="protein sequence ID" value="AIE93320.1"/>
    <property type="molecule type" value="Genomic_DNA"/>
</dbReference>
<dbReference type="Pfam" id="PF02919">
    <property type="entry name" value="Topoisom_I_N"/>
    <property type="match status" value="1"/>
</dbReference>
<accession>A0A075FNW0</accession>
<protein>
    <submittedName>
        <fullName evidence="2">2-alkenal reductase (TOP1)</fullName>
        <ecNumber evidence="2">5.99.1.2</ecNumber>
    </submittedName>
</protein>
<evidence type="ECO:0000313" key="2">
    <source>
        <dbReference type="EMBL" id="AIE93320.1"/>
    </source>
</evidence>
<sequence length="141" mass="16902">MAWAWTKKRDTPYVQDKVFIKNFINDFLEQFEEKYNNLSIDDFDFTEMIKIQEREKEYNSKPEIKKKLAIERKEKREVLKEKYGYAIVNGSKTEVGNYMVEPASIFMGRGEHPFRGKWKRMAEPEDIVLNLGKKPRFQPVQ</sequence>
<dbReference type="Gene3D" id="2.170.11.10">
    <property type="entry name" value="DNA Topoisomerase I, domain 2"/>
    <property type="match status" value="1"/>
</dbReference>
<proteinExistence type="predicted"/>
<evidence type="ECO:0000259" key="1">
    <source>
        <dbReference type="Pfam" id="PF02919"/>
    </source>
</evidence>
<dbReference type="InterPro" id="IPR051062">
    <property type="entry name" value="Topoisomerase_IB"/>
</dbReference>
<gene>
    <name evidence="2" type="primary">TOP1</name>
</gene>
<dbReference type="AlphaFoldDB" id="A0A075FNW0"/>
<dbReference type="InterPro" id="IPR013030">
    <property type="entry name" value="DNA_topo_DNA_db_N_dom2"/>
</dbReference>
<dbReference type="GO" id="GO:0005694">
    <property type="term" value="C:chromosome"/>
    <property type="evidence" value="ECO:0007669"/>
    <property type="project" value="InterPro"/>
</dbReference>
<dbReference type="PANTHER" id="PTHR10290:SF3">
    <property type="entry name" value="DNA TOPOISOMERASE 1"/>
    <property type="match status" value="1"/>
</dbReference>
<dbReference type="EC" id="5.99.1.2" evidence="2"/>
<name>A0A075FNW0_9ARCH</name>
<organism evidence="2">
    <name type="scientific">uncultured marine thaumarchaeote AD1000_33_G09</name>
    <dbReference type="NCBI Taxonomy" id="1455909"/>
    <lineage>
        <taxon>Archaea</taxon>
        <taxon>Nitrososphaerota</taxon>
        <taxon>environmental samples</taxon>
    </lineage>
</organism>
<dbReference type="GO" id="GO:0006265">
    <property type="term" value="P:DNA topological change"/>
    <property type="evidence" value="ECO:0007669"/>
    <property type="project" value="InterPro"/>
</dbReference>
<dbReference type="InterPro" id="IPR036202">
    <property type="entry name" value="TopoI_DNA-bd_euk_N_sf"/>
</dbReference>